<keyword evidence="5" id="KW-0998">Cell outer membrane</keyword>
<reference evidence="9 10" key="1">
    <citation type="submission" date="2011-01" db="EMBL/GenBank/DDBJ databases">
        <authorList>
            <person name="Muzny D."/>
            <person name="Qin X."/>
            <person name="Deng J."/>
            <person name="Jiang H."/>
            <person name="Liu Y."/>
            <person name="Qu J."/>
            <person name="Song X.-Z."/>
            <person name="Zhang L."/>
            <person name="Thornton R."/>
            <person name="Coyle M."/>
            <person name="Francisco L."/>
            <person name="Jackson L."/>
            <person name="Javaid M."/>
            <person name="Korchina V."/>
            <person name="Kovar C."/>
            <person name="Mata R."/>
            <person name="Mathew T."/>
            <person name="Ngo R."/>
            <person name="Nguyen L."/>
            <person name="Nguyen N."/>
            <person name="Okwuonu G."/>
            <person name="Ongeri F."/>
            <person name="Pham C."/>
            <person name="Simmons D."/>
            <person name="Wilczek-Boney K."/>
            <person name="Hale W."/>
            <person name="Jakkamsetti A."/>
            <person name="Pham P."/>
            <person name="Ruth R."/>
            <person name="San Lucas F."/>
            <person name="Warren J."/>
            <person name="Zhang J."/>
            <person name="Zhao Z."/>
            <person name="Zhou C."/>
            <person name="Zhu D."/>
            <person name="Lee S."/>
            <person name="Bess C."/>
            <person name="Blankenburg K."/>
            <person name="Forbes L."/>
            <person name="Fu Q."/>
            <person name="Gubbala S."/>
            <person name="Hirani K."/>
            <person name="Jayaseelan J.C."/>
            <person name="Lara F."/>
            <person name="Munidasa M."/>
            <person name="Palculict T."/>
            <person name="Patil S."/>
            <person name="Pu L.-L."/>
            <person name="Saada N."/>
            <person name="Tang L."/>
            <person name="Weissenberger G."/>
            <person name="Zhu Y."/>
            <person name="Hemphill L."/>
            <person name="Shang Y."/>
            <person name="Youmans B."/>
            <person name="Ayvaz T."/>
            <person name="Ross M."/>
            <person name="Santibanez J."/>
            <person name="Aqrawi P."/>
            <person name="Gross S."/>
            <person name="Joshi V."/>
            <person name="Fowler G."/>
            <person name="Nazareth L."/>
            <person name="Reid J."/>
            <person name="Worley K."/>
            <person name="Petrosino J."/>
            <person name="Highlander S."/>
            <person name="Gibbs R."/>
        </authorList>
    </citation>
    <scope>NUCLEOTIDE SEQUENCE [LARGE SCALE GENOMIC DNA]</scope>
    <source>
        <strain evidence="9 10">DSM 16608</strain>
    </source>
</reference>
<comment type="subcellular location">
    <subcellularLocation>
        <location evidence="1">Cell outer membrane</location>
    </subcellularLocation>
</comment>
<feature type="region of interest" description="Disordered" evidence="6">
    <location>
        <begin position="536"/>
        <end position="558"/>
    </location>
</feature>
<dbReference type="PROSITE" id="PS51257">
    <property type="entry name" value="PROKAR_LIPOPROTEIN"/>
    <property type="match status" value="1"/>
</dbReference>
<dbReference type="EMBL" id="AEWX01000021">
    <property type="protein sequence ID" value="EGC20011.1"/>
    <property type="molecule type" value="Genomic_DNA"/>
</dbReference>
<dbReference type="HOGENOM" id="CLU_015553_3_2_10"/>
<dbReference type="SUPFAM" id="SSF48452">
    <property type="entry name" value="TPR-like"/>
    <property type="match status" value="1"/>
</dbReference>
<comment type="similarity">
    <text evidence="2">Belongs to the SusD family.</text>
</comment>
<dbReference type="InterPro" id="IPR012944">
    <property type="entry name" value="SusD_RagB_dom"/>
</dbReference>
<gene>
    <name evidence="9" type="ORF">HMPREF9141_1496</name>
</gene>
<dbReference type="Gene3D" id="1.25.40.390">
    <property type="match status" value="1"/>
</dbReference>
<dbReference type="STRING" id="888743.HMPREF9141_1496"/>
<organism evidence="9 10">
    <name type="scientific">Prevotella multiformis DSM 16608</name>
    <dbReference type="NCBI Taxonomy" id="888743"/>
    <lineage>
        <taxon>Bacteria</taxon>
        <taxon>Pseudomonadati</taxon>
        <taxon>Bacteroidota</taxon>
        <taxon>Bacteroidia</taxon>
        <taxon>Bacteroidales</taxon>
        <taxon>Prevotellaceae</taxon>
        <taxon>Prevotella</taxon>
    </lineage>
</organism>
<keyword evidence="4" id="KW-0472">Membrane</keyword>
<comment type="caution">
    <text evidence="9">The sequence shown here is derived from an EMBL/GenBank/DDBJ whole genome shotgun (WGS) entry which is preliminary data.</text>
</comment>
<evidence type="ECO:0000256" key="2">
    <source>
        <dbReference type="ARBA" id="ARBA00006275"/>
    </source>
</evidence>
<keyword evidence="10" id="KW-1185">Reference proteome</keyword>
<dbReference type="AlphaFoldDB" id="F0F7C9"/>
<evidence type="ECO:0000313" key="9">
    <source>
        <dbReference type="EMBL" id="EGC20011.1"/>
    </source>
</evidence>
<evidence type="ECO:0000256" key="6">
    <source>
        <dbReference type="SAM" id="MobiDB-lite"/>
    </source>
</evidence>
<dbReference type="InterPro" id="IPR011990">
    <property type="entry name" value="TPR-like_helical_dom_sf"/>
</dbReference>
<name>F0F7C9_9BACT</name>
<feature type="domain" description="SusD-like N-terminal" evidence="8">
    <location>
        <begin position="116"/>
        <end position="247"/>
    </location>
</feature>
<dbReference type="GO" id="GO:0009279">
    <property type="term" value="C:cell outer membrane"/>
    <property type="evidence" value="ECO:0007669"/>
    <property type="project" value="UniProtKB-SubCell"/>
</dbReference>
<evidence type="ECO:0000313" key="10">
    <source>
        <dbReference type="Proteomes" id="UP000005697"/>
    </source>
</evidence>
<keyword evidence="3" id="KW-0732">Signal</keyword>
<dbReference type="Pfam" id="PF07980">
    <property type="entry name" value="SusD_RagB"/>
    <property type="match status" value="1"/>
</dbReference>
<sequence length="558" mass="62769">MTMNKIFSTILLAALGTSVLTGCIEEVEPQSNVASLDQVARAPGAFDNMVSALTTNLSGKRTYSPRRNNVWDFGYTAFFLTRDVEGQDVVPAGANNHITAWYNNVKYLASGYAVTQFPWTCYYSWITDCNNAIKSAGASGYKEPENAKKAGTGIAYAMRAMFYLDLVRMYAAKPYSVDPKALTTIKADELRTLQEATHSERMTWEEAFDFILKDLDAAEKYLANYKRSDKYTPDISVVYGLKARTYLEKQDWANAEKYAKLAQQGYTMMSESEFLSRDNGFNKPNSSWMFATQFLPTDPNIKGNDGDDSWGSVMMMEGGFDGGYASSYGGVMVIDRHLYSTIPSTDFRRKCWVDFSLDGMSKAAAINKLGDYSNYPDRVYKSGMEYSKYGLGGLSLKFRNAAGKADVKYDAWCVSVPLMRVEEMKLIEAEAAGMQDEARGKALLEAFAKTRDPQYVYGKHTDAYYNVSTSLFQNEVWWQRRVELWGEGFATFDIKRLNKGIIRSYAGTNHLENARWNTKELPNWMVWAFVGTESDNNGGMTRNPDPVQPAADSDPYVF</sequence>
<evidence type="ECO:0000256" key="4">
    <source>
        <dbReference type="ARBA" id="ARBA00023136"/>
    </source>
</evidence>
<proteinExistence type="inferred from homology"/>
<accession>F0F7C9</accession>
<evidence type="ECO:0000259" key="7">
    <source>
        <dbReference type="Pfam" id="PF07980"/>
    </source>
</evidence>
<dbReference type="Proteomes" id="UP000005697">
    <property type="component" value="Unassembled WGS sequence"/>
</dbReference>
<evidence type="ECO:0000256" key="3">
    <source>
        <dbReference type="ARBA" id="ARBA00022729"/>
    </source>
</evidence>
<protein>
    <recommendedName>
        <fullName evidence="11">SusD-like N-terminal domain-containing protein</fullName>
    </recommendedName>
</protein>
<dbReference type="InterPro" id="IPR033985">
    <property type="entry name" value="SusD-like_N"/>
</dbReference>
<evidence type="ECO:0008006" key="11">
    <source>
        <dbReference type="Google" id="ProtNLM"/>
    </source>
</evidence>
<evidence type="ECO:0000259" key="8">
    <source>
        <dbReference type="Pfam" id="PF14322"/>
    </source>
</evidence>
<feature type="domain" description="RagB/SusD" evidence="7">
    <location>
        <begin position="341"/>
        <end position="503"/>
    </location>
</feature>
<dbReference type="Pfam" id="PF14322">
    <property type="entry name" value="SusD-like_3"/>
    <property type="match status" value="1"/>
</dbReference>
<evidence type="ECO:0000256" key="5">
    <source>
        <dbReference type="ARBA" id="ARBA00023237"/>
    </source>
</evidence>
<evidence type="ECO:0000256" key="1">
    <source>
        <dbReference type="ARBA" id="ARBA00004442"/>
    </source>
</evidence>